<dbReference type="AlphaFoldDB" id="A0A1H8V5G5"/>
<organism evidence="1 2">
    <name type="scientific">Nitrosomonas oligotropha</name>
    <dbReference type="NCBI Taxonomy" id="42354"/>
    <lineage>
        <taxon>Bacteria</taxon>
        <taxon>Pseudomonadati</taxon>
        <taxon>Pseudomonadota</taxon>
        <taxon>Betaproteobacteria</taxon>
        <taxon>Nitrosomonadales</taxon>
        <taxon>Nitrosomonadaceae</taxon>
        <taxon>Nitrosomonas</taxon>
    </lineage>
</organism>
<dbReference type="EMBL" id="FODO01000046">
    <property type="protein sequence ID" value="SEP10611.1"/>
    <property type="molecule type" value="Genomic_DNA"/>
</dbReference>
<sequence length="381" mass="44567">MKTRLVSMKPCENQSQRNRVCSMYRLLLSGFDTIECAYYLAFGHGCLLDFEQLAAEKEALRQLKIRKQKPIRLGSEEFLLASHGTASGYPFLIENDVFSIQFGEFNKPSFFVAFRSVALWHHGIQALHQRFLDWAQSVGLSNYESERLSRVDFTFDYFLPNLDFDEDSFVSAACKDNQHRKNRKIQTFSFGEGEIKLRIYNKCDEITEKSSKSWFFKLWGVEQDVWRIEWQVRKGSLRSCGIQTFDDLQYRQGKLLQLLVNEHTTLRIKEDDSNRSRWALHPLWQDLIEQVAKIEILEGPDTLNELDMNALLEERKMRIAISVYGYLKRMAAIQCLQHGKDKISVTEAQALLSMVVRHVHNPLSWSCDIEERVTEMRLGKW</sequence>
<dbReference type="Proteomes" id="UP000198814">
    <property type="component" value="Unassembled WGS sequence"/>
</dbReference>
<evidence type="ECO:0000313" key="1">
    <source>
        <dbReference type="EMBL" id="SEP10611.1"/>
    </source>
</evidence>
<accession>A0A1H8V5G5</accession>
<gene>
    <name evidence="1" type="ORF">SAMN05216333_1465</name>
</gene>
<dbReference type="STRING" id="42354.SAMN05216333_1465"/>
<name>A0A1H8V5G5_9PROT</name>
<protein>
    <recommendedName>
        <fullName evidence="3">Replication initiation factor</fullName>
    </recommendedName>
</protein>
<evidence type="ECO:0000313" key="2">
    <source>
        <dbReference type="Proteomes" id="UP000198814"/>
    </source>
</evidence>
<reference evidence="2" key="1">
    <citation type="submission" date="2016-10" db="EMBL/GenBank/DDBJ databases">
        <authorList>
            <person name="Varghese N."/>
            <person name="Submissions S."/>
        </authorList>
    </citation>
    <scope>NUCLEOTIDE SEQUENCE [LARGE SCALE GENOMIC DNA]</scope>
    <source>
        <strain evidence="2">Nm76</strain>
    </source>
</reference>
<proteinExistence type="predicted"/>
<evidence type="ECO:0008006" key="3">
    <source>
        <dbReference type="Google" id="ProtNLM"/>
    </source>
</evidence>
<keyword evidence="2" id="KW-1185">Reference proteome</keyword>